<keyword evidence="2" id="KW-1185">Reference proteome</keyword>
<gene>
    <name evidence="1" type="ORF">PHLCEN_2v11591</name>
</gene>
<proteinExistence type="predicted"/>
<dbReference type="AlphaFoldDB" id="A0A2R6NJX0"/>
<name>A0A2R6NJX0_9APHY</name>
<protein>
    <submittedName>
        <fullName evidence="1">Uncharacterized protein</fullName>
    </submittedName>
</protein>
<dbReference type="EMBL" id="MLYV02001156">
    <property type="protein sequence ID" value="PSR72538.1"/>
    <property type="molecule type" value="Genomic_DNA"/>
</dbReference>
<evidence type="ECO:0000313" key="2">
    <source>
        <dbReference type="Proteomes" id="UP000186601"/>
    </source>
</evidence>
<dbReference type="STRING" id="98765.A0A2R6NJX0"/>
<evidence type="ECO:0000313" key="1">
    <source>
        <dbReference type="EMBL" id="PSR72538.1"/>
    </source>
</evidence>
<comment type="caution">
    <text evidence="1">The sequence shown here is derived from an EMBL/GenBank/DDBJ whole genome shotgun (WGS) entry which is preliminary data.</text>
</comment>
<organism evidence="1 2">
    <name type="scientific">Hermanssonia centrifuga</name>
    <dbReference type="NCBI Taxonomy" id="98765"/>
    <lineage>
        <taxon>Eukaryota</taxon>
        <taxon>Fungi</taxon>
        <taxon>Dikarya</taxon>
        <taxon>Basidiomycota</taxon>
        <taxon>Agaricomycotina</taxon>
        <taxon>Agaricomycetes</taxon>
        <taxon>Polyporales</taxon>
        <taxon>Meruliaceae</taxon>
        <taxon>Hermanssonia</taxon>
    </lineage>
</organism>
<accession>A0A2R6NJX0</accession>
<reference evidence="1 2" key="1">
    <citation type="submission" date="2018-02" db="EMBL/GenBank/DDBJ databases">
        <title>Genome sequence of the basidiomycete white-rot fungus Phlebia centrifuga.</title>
        <authorList>
            <person name="Granchi Z."/>
            <person name="Peng M."/>
            <person name="de Vries R.P."/>
            <person name="Hilden K."/>
            <person name="Makela M.R."/>
            <person name="Grigoriev I."/>
            <person name="Riley R."/>
        </authorList>
    </citation>
    <scope>NUCLEOTIDE SEQUENCE [LARGE SCALE GENOMIC DNA]</scope>
    <source>
        <strain evidence="1 2">FBCC195</strain>
    </source>
</reference>
<dbReference type="Proteomes" id="UP000186601">
    <property type="component" value="Unassembled WGS sequence"/>
</dbReference>
<dbReference type="OrthoDB" id="3208495at2759"/>
<sequence>MSSSPPPSLVSATNDHAVQELPITYDMEADDFGVFRWYTQKPRKKPEIPEIRYAILPTSLLLRLQPSPPLRSFGHAVACTITGNLAKARSWFAPFLNASTFRLMHWTYTGSDLKSAAETEHLVHQVLLAPDFDRKDLRGFSMHREEERLDKDANSNKFSHDNGWHEATVTIWLPKEKISINLSRMLPNFE</sequence>